<name>A0AAV7KJD8_9METZ</name>
<keyword evidence="3" id="KW-1185">Reference proteome</keyword>
<dbReference type="Proteomes" id="UP001165289">
    <property type="component" value="Unassembled WGS sequence"/>
</dbReference>
<dbReference type="EMBL" id="JAKMXF010000022">
    <property type="protein sequence ID" value="KAI6661093.1"/>
    <property type="molecule type" value="Genomic_DNA"/>
</dbReference>
<reference evidence="2 3" key="1">
    <citation type="journal article" date="2023" name="BMC Biol.">
        <title>The compact genome of the sponge Oopsacas minuta (Hexactinellida) is lacking key metazoan core genes.</title>
        <authorList>
            <person name="Santini S."/>
            <person name="Schenkelaars Q."/>
            <person name="Jourda C."/>
            <person name="Duchesne M."/>
            <person name="Belahbib H."/>
            <person name="Rocher C."/>
            <person name="Selva M."/>
            <person name="Riesgo A."/>
            <person name="Vervoort M."/>
            <person name="Leys S.P."/>
            <person name="Kodjabachian L."/>
            <person name="Le Bivic A."/>
            <person name="Borchiellini C."/>
            <person name="Claverie J.M."/>
            <person name="Renard E."/>
        </authorList>
    </citation>
    <scope>NUCLEOTIDE SEQUENCE [LARGE SCALE GENOMIC DNA]</scope>
    <source>
        <strain evidence="2">SPO-2</strain>
    </source>
</reference>
<evidence type="ECO:0000313" key="2">
    <source>
        <dbReference type="EMBL" id="KAI6661093.1"/>
    </source>
</evidence>
<evidence type="ECO:0000256" key="1">
    <source>
        <dbReference type="SAM" id="MobiDB-lite"/>
    </source>
</evidence>
<feature type="compositionally biased region" description="Low complexity" evidence="1">
    <location>
        <begin position="132"/>
        <end position="148"/>
    </location>
</feature>
<accession>A0AAV7KJD8</accession>
<feature type="region of interest" description="Disordered" evidence="1">
    <location>
        <begin position="117"/>
        <end position="148"/>
    </location>
</feature>
<organism evidence="2 3">
    <name type="scientific">Oopsacas minuta</name>
    <dbReference type="NCBI Taxonomy" id="111878"/>
    <lineage>
        <taxon>Eukaryota</taxon>
        <taxon>Metazoa</taxon>
        <taxon>Porifera</taxon>
        <taxon>Hexactinellida</taxon>
        <taxon>Hexasterophora</taxon>
        <taxon>Lyssacinosida</taxon>
        <taxon>Leucopsacidae</taxon>
        <taxon>Oopsacas</taxon>
    </lineage>
</organism>
<comment type="caution">
    <text evidence="2">The sequence shown here is derived from an EMBL/GenBank/DDBJ whole genome shotgun (WGS) entry which is preliminary data.</text>
</comment>
<evidence type="ECO:0000313" key="3">
    <source>
        <dbReference type="Proteomes" id="UP001165289"/>
    </source>
</evidence>
<protein>
    <submittedName>
        <fullName evidence="2">Uncharacterized protein</fullName>
    </submittedName>
</protein>
<sequence>MWSEISSQDLPYPSRNRCSNTYQAPYWKTFTAQDTTLHSKSSSPISAPRVIRSDSVASVNRVSCSISPLQSLPYPTRVKSNDLPSYLSTYELTSVSDNKVKNQQLLSLKSLYRNPDQMHSLPKCPNQHYELSPSSPTSPTSPSRLTVSTNNPCTPLLSTALCATPSSLYIDVQQLLAPSKTTLPELYTMDTNMRRIRFVRSSLNIPLYDLQLRREVHTPTPQMKRHMGSLKVQGLNRTFCRNSKNERRV</sequence>
<proteinExistence type="predicted"/>
<dbReference type="AlphaFoldDB" id="A0AAV7KJD8"/>
<gene>
    <name evidence="2" type="ORF">LOD99_13815</name>
</gene>